<feature type="transmembrane region" description="Helical" evidence="3">
    <location>
        <begin position="72"/>
        <end position="93"/>
    </location>
</feature>
<dbReference type="Gene3D" id="3.40.50.12780">
    <property type="entry name" value="N-terminal domain of ligase-like"/>
    <property type="match status" value="1"/>
</dbReference>
<evidence type="ECO:0000256" key="1">
    <source>
        <dbReference type="ARBA" id="ARBA00006432"/>
    </source>
</evidence>
<evidence type="ECO:0000313" key="7">
    <source>
        <dbReference type="Proteomes" id="UP001190700"/>
    </source>
</evidence>
<dbReference type="Gene3D" id="3.30.300.30">
    <property type="match status" value="1"/>
</dbReference>
<comment type="similarity">
    <text evidence="1">Belongs to the ATP-dependent AMP-binding enzyme family.</text>
</comment>
<feature type="domain" description="AMP-dependent synthetase/ligase" evidence="4">
    <location>
        <begin position="18"/>
        <end position="243"/>
    </location>
</feature>
<feature type="transmembrane region" description="Helical" evidence="3">
    <location>
        <begin position="668"/>
        <end position="692"/>
    </location>
</feature>
<comment type="caution">
    <text evidence="6">The sequence shown here is derived from an EMBL/GenBank/DDBJ whole genome shotgun (WGS) entry which is preliminary data.</text>
</comment>
<dbReference type="Pfam" id="PF13193">
    <property type="entry name" value="AMP-binding_C"/>
    <property type="match status" value="1"/>
</dbReference>
<dbReference type="InterPro" id="IPR042099">
    <property type="entry name" value="ANL_N_sf"/>
</dbReference>
<name>A0AAE0FJ50_9CHLO</name>
<evidence type="ECO:0000259" key="5">
    <source>
        <dbReference type="Pfam" id="PF13193"/>
    </source>
</evidence>
<dbReference type="CDD" id="cd04433">
    <property type="entry name" value="AFD_class_I"/>
    <property type="match status" value="1"/>
</dbReference>
<keyword evidence="3" id="KW-1133">Transmembrane helix</keyword>
<protein>
    <submittedName>
        <fullName evidence="6">Uncharacterized protein</fullName>
    </submittedName>
</protein>
<dbReference type="InterPro" id="IPR020845">
    <property type="entry name" value="AMP-binding_CS"/>
</dbReference>
<accession>A0AAE0FJ50</accession>
<keyword evidence="3" id="KW-0472">Membrane</keyword>
<reference evidence="6 7" key="1">
    <citation type="journal article" date="2015" name="Genome Biol. Evol.">
        <title>Comparative Genomics of a Bacterivorous Green Alga Reveals Evolutionary Causalities and Consequences of Phago-Mixotrophic Mode of Nutrition.</title>
        <authorList>
            <person name="Burns J.A."/>
            <person name="Paasch A."/>
            <person name="Narechania A."/>
            <person name="Kim E."/>
        </authorList>
    </citation>
    <scope>NUCLEOTIDE SEQUENCE [LARGE SCALE GENOMIC DNA]</scope>
    <source>
        <strain evidence="6 7">PLY_AMNH</strain>
    </source>
</reference>
<gene>
    <name evidence="6" type="ORF">CYMTET_30402</name>
</gene>
<dbReference type="GO" id="GO:0006631">
    <property type="term" value="P:fatty acid metabolic process"/>
    <property type="evidence" value="ECO:0007669"/>
    <property type="project" value="TreeGrafter"/>
</dbReference>
<dbReference type="AlphaFoldDB" id="A0AAE0FJ50"/>
<dbReference type="InterPro" id="IPR000873">
    <property type="entry name" value="AMP-dep_synth/lig_dom"/>
</dbReference>
<dbReference type="PANTHER" id="PTHR43201">
    <property type="entry name" value="ACYL-COA SYNTHETASE"/>
    <property type="match status" value="1"/>
</dbReference>
<sequence>MLQTQVQEPPVRGEQDLQESREQGFSIFYTSGTTGKPKGVLLTQGNVYEHAAGCVDAYELKSSDSWLHMAPFFHVLDVWAVFGVTFVGGLHVLMNKFRPEVAIDLLHSLRITVTIFTPAMARLLLKNVTANCSFNLRTVSMGGAGVDEQLIRDIMTTFSCDCFVSYGMTEASGRICVSTVPAQLAHKHNMTPEEVFLLKCTCGHPFHHTEIEIRDDAGKPVAHDGVQVGEVWVRGDTLFKEYWGRPEDSRQAFVDGWLASGDLATINQYGYIMIASRKKDMIIVGGENVYPADVELVLKQMEGVHEVAVYGLPDPMLGETVKAAIVLEDAWAGRLTQSDVLLFASSRLARFKGPHSVFFCRAEDIPRTTTGKVKKEALKKADQAGRLNSSSAQDPLLSTDQSFGLGDAAARVPTASLASQNCLPGMRFLCIIEVVMHHCGRRHQALIWKDARLVSSSMQLIFLISGYMLASSYANRGSTWRKVVDFYVQRLSAFYPLYMLSIIMFLPVYFFWADFMDWDSSTLKYLNVVMNLVGLQVWYGPFITDYMAVLWFGYIPNLLSNLFSYGGDFLDDTYDWSYWMPLGTCHNVTPCGSYSGDCELISTSWKHLRQIWIFMTGAYVFVVGKKQGFVAELENIYWKYLTDAISWFYFILWFWTKPSGKEGIGMDSWGIFGFLQLSVLPALFYFLCLVIGHPESLTVKLLSSSPMQMLGSLTLFIYLLHWPFAQFYLVLKYGHWELTSLMPNSQPGGHFQDTIPLVEGEITGLIVVSVFFSLLIQNYLQPVIIKSVQRLYLHISPAPAGDDDLAQQLEEGKIDLEHMVENLIHEVVGVEVTSSSKLATSLFADSFGLITFSFKAGAMLKVSIAPIELFGLINGTVKDLVHVLEQKLASASSRPAPSSKLLQKAVPAVEEGEPTMAYYGTLASSPSSHSDEVEIKTWVETLKEEANSENFLALSVAAIFIAMPLAVIAAVPPSQSDAQKCVKLTEDLFTDHSEMSDISVSNKCYCRDVCELDLPLLNLKCGTGNVDHVNGDEYYSIISATMGFSLLKPVPFAMEDIGRLEEL</sequence>
<feature type="transmembrane region" description="Helical" evidence="3">
    <location>
        <begin position="525"/>
        <end position="554"/>
    </location>
</feature>
<dbReference type="EMBL" id="LGRX02017538">
    <property type="protein sequence ID" value="KAK3260654.1"/>
    <property type="molecule type" value="Genomic_DNA"/>
</dbReference>
<keyword evidence="2" id="KW-0436">Ligase</keyword>
<dbReference type="Pfam" id="PF00501">
    <property type="entry name" value="AMP-binding"/>
    <property type="match status" value="1"/>
</dbReference>
<dbReference type="Proteomes" id="UP001190700">
    <property type="component" value="Unassembled WGS sequence"/>
</dbReference>
<dbReference type="PROSITE" id="PS00455">
    <property type="entry name" value="AMP_BINDING"/>
    <property type="match status" value="1"/>
</dbReference>
<evidence type="ECO:0000256" key="3">
    <source>
        <dbReference type="SAM" id="Phobius"/>
    </source>
</evidence>
<organism evidence="6 7">
    <name type="scientific">Cymbomonas tetramitiformis</name>
    <dbReference type="NCBI Taxonomy" id="36881"/>
    <lineage>
        <taxon>Eukaryota</taxon>
        <taxon>Viridiplantae</taxon>
        <taxon>Chlorophyta</taxon>
        <taxon>Pyramimonadophyceae</taxon>
        <taxon>Pyramimonadales</taxon>
        <taxon>Pyramimonadaceae</taxon>
        <taxon>Cymbomonas</taxon>
    </lineage>
</organism>
<dbReference type="GO" id="GO:0031956">
    <property type="term" value="F:medium-chain fatty acid-CoA ligase activity"/>
    <property type="evidence" value="ECO:0007669"/>
    <property type="project" value="TreeGrafter"/>
</dbReference>
<dbReference type="PANTHER" id="PTHR43201:SF5">
    <property type="entry name" value="MEDIUM-CHAIN ACYL-COA LIGASE ACSF2, MITOCHONDRIAL"/>
    <property type="match status" value="1"/>
</dbReference>
<feature type="transmembrane region" description="Helical" evidence="3">
    <location>
        <begin position="493"/>
        <end position="513"/>
    </location>
</feature>
<keyword evidence="3" id="KW-0812">Transmembrane</keyword>
<keyword evidence="7" id="KW-1185">Reference proteome</keyword>
<dbReference type="InterPro" id="IPR025110">
    <property type="entry name" value="AMP-bd_C"/>
</dbReference>
<evidence type="ECO:0000313" key="6">
    <source>
        <dbReference type="EMBL" id="KAK3260654.1"/>
    </source>
</evidence>
<evidence type="ECO:0000256" key="2">
    <source>
        <dbReference type="ARBA" id="ARBA00022598"/>
    </source>
</evidence>
<dbReference type="SUPFAM" id="SSF56801">
    <property type="entry name" value="Acetyl-CoA synthetase-like"/>
    <property type="match status" value="1"/>
</dbReference>
<proteinExistence type="inferred from homology"/>
<feature type="transmembrane region" description="Helical" evidence="3">
    <location>
        <begin position="951"/>
        <end position="971"/>
    </location>
</feature>
<feature type="transmembrane region" description="Helical" evidence="3">
    <location>
        <begin position="713"/>
        <end position="731"/>
    </location>
</feature>
<feature type="domain" description="AMP-binding enzyme C-terminal" evidence="5">
    <location>
        <begin position="294"/>
        <end position="372"/>
    </location>
</feature>
<evidence type="ECO:0000259" key="4">
    <source>
        <dbReference type="Pfam" id="PF00501"/>
    </source>
</evidence>
<dbReference type="InterPro" id="IPR045851">
    <property type="entry name" value="AMP-bd_C_sf"/>
</dbReference>
<feature type="transmembrane region" description="Helical" evidence="3">
    <location>
        <begin position="762"/>
        <end position="780"/>
    </location>
</feature>
<feature type="transmembrane region" description="Helical" evidence="3">
    <location>
        <begin position="636"/>
        <end position="656"/>
    </location>
</feature>